<organism evidence="6 7">
    <name type="scientific">Caldibacillus debilis GB1</name>
    <dbReference type="NCBI Taxonomy" id="1339248"/>
    <lineage>
        <taxon>Bacteria</taxon>
        <taxon>Bacillati</taxon>
        <taxon>Bacillota</taxon>
        <taxon>Bacilli</taxon>
        <taxon>Bacillales</taxon>
        <taxon>Bacillaceae</taxon>
        <taxon>Caldibacillus</taxon>
    </lineage>
</organism>
<evidence type="ECO:0000313" key="7">
    <source>
        <dbReference type="Proteomes" id="UP000286235"/>
    </source>
</evidence>
<sequence>MLESVLNQVLQAQATEQLRAEPYERTEERKGYRNGTYPHQLTTRIGTITLRVPRIRGGKFSAELFAHYQCSEQVLVLALMEMVGGGVDAQGGADYGRVMPYGVFEIHSVRTFLSSIQL</sequence>
<evidence type="ECO:0000256" key="1">
    <source>
        <dbReference type="ARBA" id="ARBA00002190"/>
    </source>
</evidence>
<name>A0A420VH02_9BACI</name>
<keyword evidence="7" id="KW-1185">Reference proteome</keyword>
<dbReference type="GO" id="GO:0003677">
    <property type="term" value="F:DNA binding"/>
    <property type="evidence" value="ECO:0007669"/>
    <property type="project" value="UniProtKB-KW"/>
</dbReference>
<evidence type="ECO:0000256" key="5">
    <source>
        <dbReference type="ARBA" id="ARBA00023172"/>
    </source>
</evidence>
<dbReference type="GO" id="GO:0006313">
    <property type="term" value="P:DNA transposition"/>
    <property type="evidence" value="ECO:0007669"/>
    <property type="project" value="InterPro"/>
</dbReference>
<keyword evidence="3" id="KW-0815">Transposition</keyword>
<dbReference type="InterPro" id="IPR001207">
    <property type="entry name" value="Transposase_mutator"/>
</dbReference>
<dbReference type="EMBL" id="AZRV01000011">
    <property type="protein sequence ID" value="RKO62921.1"/>
    <property type="molecule type" value="Genomic_DNA"/>
</dbReference>
<dbReference type="AlphaFoldDB" id="A0A420VH02"/>
<protein>
    <submittedName>
        <fullName evidence="6">Transposase</fullName>
    </submittedName>
</protein>
<comment type="caution">
    <text evidence="6">The sequence shown here is derived from an EMBL/GenBank/DDBJ whole genome shotgun (WGS) entry which is preliminary data.</text>
</comment>
<dbReference type="Pfam" id="PF00872">
    <property type="entry name" value="Transposase_mut"/>
    <property type="match status" value="1"/>
</dbReference>
<evidence type="ECO:0000313" key="6">
    <source>
        <dbReference type="EMBL" id="RKO62921.1"/>
    </source>
</evidence>
<keyword evidence="4" id="KW-0238">DNA-binding</keyword>
<comment type="similarity">
    <text evidence="2">Belongs to the transposase mutator family.</text>
</comment>
<reference evidence="6 7" key="1">
    <citation type="submission" date="2013-12" db="EMBL/GenBank/DDBJ databases">
        <title>Genome and proteome characterization of Caldibacillus debilis GB1 derived from a cellulolytic aero-tolerant co-culture.</title>
        <authorList>
            <person name="Wushke S.T."/>
            <person name="Zhang X."/>
            <person name="Fristensky B."/>
            <person name="Wilkins J.A."/>
            <person name="Levin D.B."/>
            <person name="Sparling R."/>
        </authorList>
    </citation>
    <scope>NUCLEOTIDE SEQUENCE [LARGE SCALE GENOMIC DNA]</scope>
    <source>
        <strain evidence="6 7">GB1</strain>
    </source>
</reference>
<comment type="function">
    <text evidence="1">Required for the transposition of the insertion element.</text>
</comment>
<dbReference type="Proteomes" id="UP000286235">
    <property type="component" value="Unassembled WGS sequence"/>
</dbReference>
<proteinExistence type="inferred from homology"/>
<gene>
    <name evidence="6" type="ORF">Cdeb_00007</name>
</gene>
<evidence type="ECO:0000256" key="2">
    <source>
        <dbReference type="ARBA" id="ARBA00010961"/>
    </source>
</evidence>
<accession>A0A420VH02</accession>
<keyword evidence="5" id="KW-0233">DNA recombination</keyword>
<evidence type="ECO:0000256" key="4">
    <source>
        <dbReference type="ARBA" id="ARBA00023125"/>
    </source>
</evidence>
<dbReference type="GO" id="GO:0004803">
    <property type="term" value="F:transposase activity"/>
    <property type="evidence" value="ECO:0007669"/>
    <property type="project" value="InterPro"/>
</dbReference>
<evidence type="ECO:0000256" key="3">
    <source>
        <dbReference type="ARBA" id="ARBA00022578"/>
    </source>
</evidence>